<dbReference type="EMBL" id="BNBE01000004">
    <property type="protein sequence ID" value="GHG25138.1"/>
    <property type="molecule type" value="Genomic_DNA"/>
</dbReference>
<reference evidence="1" key="2">
    <citation type="submission" date="2020-09" db="EMBL/GenBank/DDBJ databases">
        <authorList>
            <person name="Sun Q."/>
            <person name="Ohkuma M."/>
        </authorList>
    </citation>
    <scope>NUCLEOTIDE SEQUENCE</scope>
    <source>
        <strain evidence="1">JCM 4122</strain>
    </source>
</reference>
<name>A0A919BY93_STRFL</name>
<evidence type="ECO:0000313" key="2">
    <source>
        <dbReference type="Proteomes" id="UP000632849"/>
    </source>
</evidence>
<evidence type="ECO:0000313" key="1">
    <source>
        <dbReference type="EMBL" id="GHG25138.1"/>
    </source>
</evidence>
<keyword evidence="2" id="KW-1185">Reference proteome</keyword>
<dbReference type="Proteomes" id="UP000632849">
    <property type="component" value="Unassembled WGS sequence"/>
</dbReference>
<organism evidence="1 2">
    <name type="scientific">Streptomyces filamentosus</name>
    <name type="common">Streptomyces roseosporus</name>
    <dbReference type="NCBI Taxonomy" id="67294"/>
    <lineage>
        <taxon>Bacteria</taxon>
        <taxon>Bacillati</taxon>
        <taxon>Actinomycetota</taxon>
        <taxon>Actinomycetes</taxon>
        <taxon>Kitasatosporales</taxon>
        <taxon>Streptomycetaceae</taxon>
        <taxon>Streptomyces</taxon>
    </lineage>
</organism>
<reference evidence="1" key="1">
    <citation type="journal article" date="2014" name="Int. J. Syst. Evol. Microbiol.">
        <title>Complete genome sequence of Corynebacterium casei LMG S-19264T (=DSM 44701T), isolated from a smear-ripened cheese.</title>
        <authorList>
            <consortium name="US DOE Joint Genome Institute (JGI-PGF)"/>
            <person name="Walter F."/>
            <person name="Albersmeier A."/>
            <person name="Kalinowski J."/>
            <person name="Ruckert C."/>
        </authorList>
    </citation>
    <scope>NUCLEOTIDE SEQUENCE</scope>
    <source>
        <strain evidence="1">JCM 4122</strain>
    </source>
</reference>
<gene>
    <name evidence="1" type="ORF">GCM10017667_71310</name>
</gene>
<dbReference type="AlphaFoldDB" id="A0A919BY93"/>
<proteinExistence type="predicted"/>
<sequence length="124" mass="13588">MNAVKKKTRGFRQGMLRVATNKWVNRCAMWCPGHLGAVANAFQGVAYAANGQWRNAAGSAFAAGTSYAGGRHLRSITRTRTYKSFGRRGRGFLRHNVSYHYALAGNIGAARINGGHRSRYGGLW</sequence>
<comment type="caution">
    <text evidence="1">The sequence shown here is derived from an EMBL/GenBank/DDBJ whole genome shotgun (WGS) entry which is preliminary data.</text>
</comment>
<accession>A0A919BY93</accession>
<protein>
    <submittedName>
        <fullName evidence="1">Uncharacterized protein</fullName>
    </submittedName>
</protein>